<comment type="caution">
    <text evidence="2">The sequence shown here is derived from an EMBL/GenBank/DDBJ whole genome shotgun (WGS) entry which is preliminary data.</text>
</comment>
<dbReference type="Pfam" id="PF16063">
    <property type="entry name" value="DUF4805"/>
    <property type="match status" value="1"/>
</dbReference>
<dbReference type="InterPro" id="IPR032064">
    <property type="entry name" value="DUF4805"/>
</dbReference>
<evidence type="ECO:0000313" key="2">
    <source>
        <dbReference type="EMBL" id="KAJ9595841.1"/>
    </source>
</evidence>
<accession>A0AAD8EMR2</accession>
<proteinExistence type="predicted"/>
<protein>
    <submittedName>
        <fullName evidence="2">Uncharacterized protein</fullName>
    </submittedName>
</protein>
<reference evidence="2" key="2">
    <citation type="submission" date="2023-05" db="EMBL/GenBank/DDBJ databases">
        <authorList>
            <person name="Fouks B."/>
        </authorList>
    </citation>
    <scope>NUCLEOTIDE SEQUENCE</scope>
    <source>
        <strain evidence="2">Stay&amp;Tobe</strain>
        <tissue evidence="2">Testes</tissue>
    </source>
</reference>
<evidence type="ECO:0000256" key="1">
    <source>
        <dbReference type="SAM" id="MobiDB-lite"/>
    </source>
</evidence>
<gene>
    <name evidence="2" type="ORF">L9F63_012964</name>
</gene>
<dbReference type="EMBL" id="JASPKZ010002310">
    <property type="protein sequence ID" value="KAJ9595841.1"/>
    <property type="molecule type" value="Genomic_DNA"/>
</dbReference>
<dbReference type="AlphaFoldDB" id="A0AAD8EMR2"/>
<feature type="region of interest" description="Disordered" evidence="1">
    <location>
        <begin position="195"/>
        <end position="221"/>
    </location>
</feature>
<dbReference type="Proteomes" id="UP001233999">
    <property type="component" value="Unassembled WGS sequence"/>
</dbReference>
<name>A0AAD8EMR2_DIPPU</name>
<reference evidence="2" key="1">
    <citation type="journal article" date="2023" name="IScience">
        <title>Live-bearing cockroach genome reveals convergent evolutionary mechanisms linked to viviparity in insects and beyond.</title>
        <authorList>
            <person name="Fouks B."/>
            <person name="Harrison M.C."/>
            <person name="Mikhailova A.A."/>
            <person name="Marchal E."/>
            <person name="English S."/>
            <person name="Carruthers M."/>
            <person name="Jennings E.C."/>
            <person name="Chiamaka E.L."/>
            <person name="Frigard R.A."/>
            <person name="Pippel M."/>
            <person name="Attardo G.M."/>
            <person name="Benoit J.B."/>
            <person name="Bornberg-Bauer E."/>
            <person name="Tobe S.S."/>
        </authorList>
    </citation>
    <scope>NUCLEOTIDE SEQUENCE</scope>
    <source>
        <strain evidence="2">Stay&amp;Tobe</strain>
    </source>
</reference>
<feature type="region of interest" description="Disordered" evidence="1">
    <location>
        <begin position="265"/>
        <end position="289"/>
    </location>
</feature>
<organism evidence="2 3">
    <name type="scientific">Diploptera punctata</name>
    <name type="common">Pacific beetle cockroach</name>
    <dbReference type="NCBI Taxonomy" id="6984"/>
    <lineage>
        <taxon>Eukaryota</taxon>
        <taxon>Metazoa</taxon>
        <taxon>Ecdysozoa</taxon>
        <taxon>Arthropoda</taxon>
        <taxon>Hexapoda</taxon>
        <taxon>Insecta</taxon>
        <taxon>Pterygota</taxon>
        <taxon>Neoptera</taxon>
        <taxon>Polyneoptera</taxon>
        <taxon>Dictyoptera</taxon>
        <taxon>Blattodea</taxon>
        <taxon>Blaberoidea</taxon>
        <taxon>Blaberidae</taxon>
        <taxon>Diplopterinae</taxon>
        <taxon>Diploptera</taxon>
    </lineage>
</organism>
<feature type="region of interest" description="Disordered" evidence="1">
    <location>
        <begin position="346"/>
        <end position="368"/>
    </location>
</feature>
<sequence length="397" mass="45221">MLIQNVDDKLSNTNMRKDTNCSRIKNNSKMKSSTSESHVDAMNNSEIGCKRRLHQSKTCGCICDGDAKSLRSNECQTSSGRSMESLNINENVQRYINQLPDNRENPGDWSCPRIFIDSTKENRHLVTVDNISNHSEEEIHDNYPVIRLSLRKPKHWRWKLTTSASSPAIILPAIQLLNEDGDLLLDTRKRSDFKNRRKRVDSNGNDNDFNPIEAQPNLLQKSKSERFNIASVKRRVDRLNNEKTSEALAADITEKQKVEMGNLLLGDGGRSMTPKGEDPDKTTGNKTTLMGLPSRCQNIICRKQFSDGDDLTVKPFKGFRNSRISRSCDKKKGQLQCRRKFETRRNWEDSSSSSDSSPKLRRRGKLKDRATTGNKGNFFVTCLYQCASHVTRLYAVQ</sequence>
<keyword evidence="3" id="KW-1185">Reference proteome</keyword>
<evidence type="ECO:0000313" key="3">
    <source>
        <dbReference type="Proteomes" id="UP001233999"/>
    </source>
</evidence>